<dbReference type="InterPro" id="IPR015899">
    <property type="entry name" value="UDP-GalPyranose_mutase_C"/>
</dbReference>
<proteinExistence type="predicted"/>
<dbReference type="GO" id="GO:0008767">
    <property type="term" value="F:UDP-galactopyranose mutase activity"/>
    <property type="evidence" value="ECO:0007669"/>
    <property type="project" value="InterPro"/>
</dbReference>
<dbReference type="GO" id="GO:0050660">
    <property type="term" value="F:flavin adenine dinucleotide binding"/>
    <property type="evidence" value="ECO:0007669"/>
    <property type="project" value="TreeGrafter"/>
</dbReference>
<feature type="domain" description="UDP-galactopyranose mutase C-terminal" evidence="1">
    <location>
        <begin position="1"/>
        <end position="67"/>
    </location>
</feature>
<evidence type="ECO:0000259" key="1">
    <source>
        <dbReference type="Pfam" id="PF03275"/>
    </source>
</evidence>
<dbReference type="Pfam" id="PF03275">
    <property type="entry name" value="GLF"/>
    <property type="match status" value="1"/>
</dbReference>
<dbReference type="GO" id="GO:0005829">
    <property type="term" value="C:cytosol"/>
    <property type="evidence" value="ECO:0007669"/>
    <property type="project" value="TreeGrafter"/>
</dbReference>
<evidence type="ECO:0000313" key="2">
    <source>
        <dbReference type="EMBL" id="GAH69855.1"/>
    </source>
</evidence>
<dbReference type="SUPFAM" id="SSF54373">
    <property type="entry name" value="FAD-linked reductases, C-terminal domain"/>
    <property type="match status" value="1"/>
</dbReference>
<feature type="non-terminal residue" evidence="2">
    <location>
        <position position="1"/>
    </location>
</feature>
<organism evidence="2">
    <name type="scientific">marine sediment metagenome</name>
    <dbReference type="NCBI Taxonomy" id="412755"/>
    <lineage>
        <taxon>unclassified sequences</taxon>
        <taxon>metagenomes</taxon>
        <taxon>ecological metagenomes</taxon>
    </lineage>
</organism>
<comment type="caution">
    <text evidence="2">The sequence shown here is derived from an EMBL/GenBank/DDBJ whole genome shotgun (WGS) entry which is preliminary data.</text>
</comment>
<dbReference type="EMBL" id="BARU01028374">
    <property type="protein sequence ID" value="GAH69855.1"/>
    <property type="molecule type" value="Genomic_DNA"/>
</dbReference>
<protein>
    <recommendedName>
        <fullName evidence="1">UDP-galactopyranose mutase C-terminal domain-containing protein</fullName>
    </recommendedName>
</protein>
<dbReference type="AlphaFoldDB" id="X1IKR1"/>
<dbReference type="PANTHER" id="PTHR21197:SF0">
    <property type="entry name" value="UDP-GALACTOPYRANOSE MUTASE"/>
    <property type="match status" value="1"/>
</dbReference>
<dbReference type="Gene3D" id="3.40.50.720">
    <property type="entry name" value="NAD(P)-binding Rossmann-like Domain"/>
    <property type="match status" value="1"/>
</dbReference>
<accession>X1IKR1</accession>
<name>X1IKR1_9ZZZZ</name>
<dbReference type="PANTHER" id="PTHR21197">
    <property type="entry name" value="UDP-GALACTOPYRANOSE MUTASE"/>
    <property type="match status" value="1"/>
</dbReference>
<sequence>TRIIEIKHTTGQKHNKTTIVREYPMAEGEPYYPVPTSENEELYQKYKSKADKLNNIYLIGRLAQYKYLNTDQVIDKSLKLFDRIKNE</sequence>
<reference evidence="2" key="1">
    <citation type="journal article" date="2014" name="Front. Microbiol.">
        <title>High frequency of phylogenetically diverse reductive dehalogenase-homologous genes in deep subseafloor sedimentary metagenomes.</title>
        <authorList>
            <person name="Kawai M."/>
            <person name="Futagami T."/>
            <person name="Toyoda A."/>
            <person name="Takaki Y."/>
            <person name="Nishi S."/>
            <person name="Hori S."/>
            <person name="Arai W."/>
            <person name="Tsubouchi T."/>
            <person name="Morono Y."/>
            <person name="Uchiyama I."/>
            <person name="Ito T."/>
            <person name="Fujiyama A."/>
            <person name="Inagaki F."/>
            <person name="Takami H."/>
        </authorList>
    </citation>
    <scope>NUCLEOTIDE SEQUENCE</scope>
    <source>
        <strain evidence="2">Expedition CK06-06</strain>
    </source>
</reference>
<gene>
    <name evidence="2" type="ORF">S03H2_45291</name>
</gene>